<comment type="cofactor">
    <cofactor evidence="1">
        <name>FAD</name>
        <dbReference type="ChEBI" id="CHEBI:57692"/>
    </cofactor>
</comment>
<dbReference type="Pfam" id="PF13183">
    <property type="entry name" value="Fer4_8"/>
    <property type="match status" value="1"/>
</dbReference>
<dbReference type="Gene3D" id="3.30.70.2740">
    <property type="match status" value="1"/>
</dbReference>
<dbReference type="SUPFAM" id="SSF56176">
    <property type="entry name" value="FAD-binding/transporter-associated domain-like"/>
    <property type="match status" value="1"/>
</dbReference>
<dbReference type="Gene3D" id="3.30.465.10">
    <property type="match status" value="1"/>
</dbReference>
<dbReference type="InterPro" id="IPR016166">
    <property type="entry name" value="FAD-bd_PCMH"/>
</dbReference>
<keyword evidence="8" id="KW-0408">Iron</keyword>
<dbReference type="Proteomes" id="UP001500943">
    <property type="component" value="Unassembled WGS sequence"/>
</dbReference>
<dbReference type="InterPro" id="IPR036318">
    <property type="entry name" value="FAD-bd_PCMH-like_sf"/>
</dbReference>
<keyword evidence="9" id="KW-0411">Iron-sulfur</keyword>
<evidence type="ECO:0000256" key="2">
    <source>
        <dbReference type="ARBA" id="ARBA00008000"/>
    </source>
</evidence>
<reference evidence="13 14" key="1">
    <citation type="journal article" date="2019" name="Int. J. Syst. Evol. Microbiol.">
        <title>The Global Catalogue of Microorganisms (GCM) 10K type strain sequencing project: providing services to taxonomists for standard genome sequencing and annotation.</title>
        <authorList>
            <consortium name="The Broad Institute Genomics Platform"/>
            <consortium name="The Broad Institute Genome Sequencing Center for Infectious Disease"/>
            <person name="Wu L."/>
            <person name="Ma J."/>
        </authorList>
    </citation>
    <scope>NUCLEOTIDE SEQUENCE [LARGE SCALE GENOMIC DNA]</scope>
    <source>
        <strain evidence="13 14">JCM 12762</strain>
    </source>
</reference>
<dbReference type="InterPro" id="IPR016169">
    <property type="entry name" value="FAD-bd_PCMH_sub2"/>
</dbReference>
<dbReference type="Gene3D" id="1.10.1060.10">
    <property type="entry name" value="Alpha-helical ferredoxin"/>
    <property type="match status" value="1"/>
</dbReference>
<evidence type="ECO:0000256" key="7">
    <source>
        <dbReference type="ARBA" id="ARBA00023002"/>
    </source>
</evidence>
<keyword evidence="4" id="KW-0479">Metal-binding</keyword>
<keyword evidence="5" id="KW-0274">FAD</keyword>
<keyword evidence="14" id="KW-1185">Reference proteome</keyword>
<dbReference type="Gene3D" id="3.30.43.10">
    <property type="entry name" value="Uridine Diphospho-n-acetylenolpyruvylglucosamine Reductase, domain 2"/>
    <property type="match status" value="1"/>
</dbReference>
<dbReference type="InterPro" id="IPR017896">
    <property type="entry name" value="4Fe4S_Fe-S-bd"/>
</dbReference>
<dbReference type="PANTHER" id="PTHR11748:SF111">
    <property type="entry name" value="D-LACTATE DEHYDROGENASE, MITOCHONDRIAL-RELATED"/>
    <property type="match status" value="1"/>
</dbReference>
<dbReference type="Gene3D" id="1.10.45.10">
    <property type="entry name" value="Vanillyl-alcohol Oxidase, Chain A, domain 4"/>
    <property type="match status" value="1"/>
</dbReference>
<dbReference type="PROSITE" id="PS00198">
    <property type="entry name" value="4FE4S_FER_1"/>
    <property type="match status" value="1"/>
</dbReference>
<dbReference type="InterPro" id="IPR004113">
    <property type="entry name" value="FAD-bd_oxidored_4_C"/>
</dbReference>
<evidence type="ECO:0000256" key="1">
    <source>
        <dbReference type="ARBA" id="ARBA00001974"/>
    </source>
</evidence>
<dbReference type="Pfam" id="PF01565">
    <property type="entry name" value="FAD_binding_4"/>
    <property type="match status" value="1"/>
</dbReference>
<name>A0ABN1VS04_9MICO</name>
<dbReference type="InterPro" id="IPR009051">
    <property type="entry name" value="Helical_ferredxn"/>
</dbReference>
<dbReference type="InterPro" id="IPR016171">
    <property type="entry name" value="Vanillyl_alc_oxidase_C-sub2"/>
</dbReference>
<evidence type="ECO:0000256" key="10">
    <source>
        <dbReference type="ARBA" id="ARBA00038897"/>
    </source>
</evidence>
<protein>
    <recommendedName>
        <fullName evidence="10">D-lactate dehydrogenase (cytochrome)</fullName>
        <ecNumber evidence="10">1.1.2.4</ecNumber>
    </recommendedName>
</protein>
<comment type="similarity">
    <text evidence="2">Belongs to the FAD-binding oxidoreductase/transferase type 4 family.</text>
</comment>
<dbReference type="SUPFAM" id="SSF55103">
    <property type="entry name" value="FAD-linked oxidases, C-terminal domain"/>
    <property type="match status" value="1"/>
</dbReference>
<dbReference type="InterPro" id="IPR006094">
    <property type="entry name" value="Oxid_FAD_bind_N"/>
</dbReference>
<proteinExistence type="inferred from homology"/>
<dbReference type="InterPro" id="IPR017900">
    <property type="entry name" value="4Fe4S_Fe_S_CS"/>
</dbReference>
<comment type="caution">
    <text evidence="13">The sequence shown here is derived from an EMBL/GenBank/DDBJ whole genome shotgun (WGS) entry which is preliminary data.</text>
</comment>
<dbReference type="PROSITE" id="PS51379">
    <property type="entry name" value="4FE4S_FER_2"/>
    <property type="match status" value="1"/>
</dbReference>
<evidence type="ECO:0000256" key="5">
    <source>
        <dbReference type="ARBA" id="ARBA00022827"/>
    </source>
</evidence>
<dbReference type="InterPro" id="IPR016167">
    <property type="entry name" value="FAD-bd_PCMH_sub1"/>
</dbReference>
<accession>A0ABN1VS04</accession>
<dbReference type="SUPFAM" id="SSF46548">
    <property type="entry name" value="alpha-helical ferredoxin"/>
    <property type="match status" value="1"/>
</dbReference>
<gene>
    <name evidence="13" type="ORF">GCM10009655_21000</name>
</gene>
<dbReference type="PROSITE" id="PS51387">
    <property type="entry name" value="FAD_PCMH"/>
    <property type="match status" value="1"/>
</dbReference>
<evidence type="ECO:0000256" key="4">
    <source>
        <dbReference type="ARBA" id="ARBA00022723"/>
    </source>
</evidence>
<dbReference type="Pfam" id="PF02913">
    <property type="entry name" value="FAD-oxidase_C"/>
    <property type="match status" value="1"/>
</dbReference>
<sequence length="996" mass="104550">MFPSTPYAASTAQPSPLGPADRALLSPANEELARGLRGVIATASVTSPASNVATGKNKHSSSTADVRVSAFERIVASVDASHFILIPDAIVTAQSIGDVAAVFRYAREHRTGVTLRSGGTSLSGQASGSGILLDTRSAFRRITPNADGTRVSVEPGATVRQVNARLLRRKHKLGPDPASEIAATIGGVIANNSSGMACGAHSNSYRTMNSLTFVLPSGTVIDTAAPGADAALAHSEPELHAGLASIQNLLATRDDLRAEIERQYRGKNTMGYGLNSFLDYTAPVDILAHLMVGSEGTLGFVALAEFETVPIAPHIATALVLFETLDAATRALPALVESGAATLELMDAASLRVIQEDPASSDIVPEIKITTQAALLIEFHAKNDAALDDQLVVASLALSAAGAPQMLPTRDPAERARLWHTRKGLYATVAGARRPGTTALLEDIAVPVDALAETCAALQRLFARYGYDDAVIFGHAKDGNIHFLLTEDFSHEAAVQRQHDFTEDLVTLVLATGGTLKAEHGTGRIMAPFVERQFGSELYEIMKTVKRLCDPTGILNPGVLLGSSPSSHLEHLKSTPQVETEVDRCVECGYCEPVCPSKDLTLTPRQRIAVRRARLAARNRGDNALDLELGVAEEYSSIETCAADGMCQTACPVLINTGDLVRRLRQESAPRPHRTIAARVARAWGPITRGASIALSIAKLLPTPAITAVTRIGRNLLGRDTVPLYTSDLPAGGLRRKSATSEEPQAVFFSACVGSMFGSQTNGADSAGGAAAAFRALSARAGIALATPAPIEGLCCGTPWKSKGYADGYTTAITRTVDALVAASDHGRLPIVCDNSSCTEGLMLAVRTRAAELGATALTIVDSVDFVAEQLLPHLTVAAPLESIALHPTCSSTQLGSNPSLMAIAATISPQAIVPDAWGCCGFAGDRGMLHPELTASATADEAAEIALNTYEAYASCNRACEIGMTRATGHDYVHIIELLEKATRPGSSPAEDGNN</sequence>
<evidence type="ECO:0000256" key="8">
    <source>
        <dbReference type="ARBA" id="ARBA00023004"/>
    </source>
</evidence>
<evidence type="ECO:0000256" key="3">
    <source>
        <dbReference type="ARBA" id="ARBA00022630"/>
    </source>
</evidence>
<evidence type="ECO:0000313" key="13">
    <source>
        <dbReference type="EMBL" id="GAA1221225.1"/>
    </source>
</evidence>
<evidence type="ECO:0000259" key="12">
    <source>
        <dbReference type="PROSITE" id="PS51387"/>
    </source>
</evidence>
<keyword evidence="7" id="KW-0560">Oxidoreductase</keyword>
<evidence type="ECO:0000313" key="14">
    <source>
        <dbReference type="Proteomes" id="UP001500943"/>
    </source>
</evidence>
<feature type="domain" description="FAD-binding PCMH-type" evidence="12">
    <location>
        <begin position="83"/>
        <end position="311"/>
    </location>
</feature>
<dbReference type="PANTHER" id="PTHR11748">
    <property type="entry name" value="D-LACTATE DEHYDROGENASE"/>
    <property type="match status" value="1"/>
</dbReference>
<evidence type="ECO:0000256" key="6">
    <source>
        <dbReference type="ARBA" id="ARBA00022946"/>
    </source>
</evidence>
<organism evidence="13 14">
    <name type="scientific">Rhodoglobus aureus</name>
    <dbReference type="NCBI Taxonomy" id="191497"/>
    <lineage>
        <taxon>Bacteria</taxon>
        <taxon>Bacillati</taxon>
        <taxon>Actinomycetota</taxon>
        <taxon>Actinomycetes</taxon>
        <taxon>Micrococcales</taxon>
        <taxon>Microbacteriaceae</taxon>
        <taxon>Rhodoglobus</taxon>
    </lineage>
</organism>
<dbReference type="InterPro" id="IPR016164">
    <property type="entry name" value="FAD-linked_Oxase-like_C"/>
</dbReference>
<dbReference type="EC" id="1.1.2.4" evidence="10"/>
<dbReference type="EMBL" id="BAAAKW010000034">
    <property type="protein sequence ID" value="GAA1221225.1"/>
    <property type="molecule type" value="Genomic_DNA"/>
</dbReference>
<feature type="domain" description="4Fe-4S ferredoxin-type" evidence="11">
    <location>
        <begin position="576"/>
        <end position="605"/>
    </location>
</feature>
<evidence type="ECO:0000259" key="11">
    <source>
        <dbReference type="PROSITE" id="PS51379"/>
    </source>
</evidence>
<evidence type="ECO:0000256" key="9">
    <source>
        <dbReference type="ARBA" id="ARBA00023014"/>
    </source>
</evidence>
<keyword evidence="3" id="KW-0285">Flavoprotein</keyword>
<keyword evidence="6" id="KW-0809">Transit peptide</keyword>